<reference evidence="11" key="1">
    <citation type="submission" date="2017-09" db="EMBL/GenBank/DDBJ databases">
        <title>Depth-based differentiation of microbial function through sediment-hosted aquifers and enrichment of novel symbionts in the deep terrestrial subsurface.</title>
        <authorList>
            <person name="Probst A.J."/>
            <person name="Ladd B."/>
            <person name="Jarett J.K."/>
            <person name="Geller-Mcgrath D.E."/>
            <person name="Sieber C.M.K."/>
            <person name="Emerson J.B."/>
            <person name="Anantharaman K."/>
            <person name="Thomas B.C."/>
            <person name="Malmstrom R."/>
            <person name="Stieglmeier M."/>
            <person name="Klingl A."/>
            <person name="Woyke T."/>
            <person name="Ryan C.M."/>
            <person name="Banfield J.F."/>
        </authorList>
    </citation>
    <scope>NUCLEOTIDE SEQUENCE [LARGE SCALE GENOMIC DNA]</scope>
</reference>
<gene>
    <name evidence="10" type="ORF">COT91_03595</name>
</gene>
<keyword evidence="4" id="KW-0479">Metal-binding</keyword>
<keyword evidence="6" id="KW-0106">Calcium</keyword>
<dbReference type="InterPro" id="IPR008979">
    <property type="entry name" value="Galactose-bd-like_sf"/>
</dbReference>
<dbReference type="Gene3D" id="2.160.20.10">
    <property type="entry name" value="Single-stranded right-handed beta-helix, Pectin lyase-like"/>
    <property type="match status" value="1"/>
</dbReference>
<dbReference type="InterPro" id="IPR012334">
    <property type="entry name" value="Pectin_lyas_fold"/>
</dbReference>
<feature type="region of interest" description="Disordered" evidence="9">
    <location>
        <begin position="45"/>
        <end position="66"/>
    </location>
</feature>
<comment type="cofactor">
    <cofactor evidence="1">
        <name>Ca(2+)</name>
        <dbReference type="ChEBI" id="CHEBI:29108"/>
    </cofactor>
</comment>
<evidence type="ECO:0000256" key="3">
    <source>
        <dbReference type="ARBA" id="ARBA00022525"/>
    </source>
</evidence>
<comment type="subcellular location">
    <subcellularLocation>
        <location evidence="2">Secreted</location>
    </subcellularLocation>
</comment>
<evidence type="ECO:0000256" key="9">
    <source>
        <dbReference type="SAM" id="MobiDB-lite"/>
    </source>
</evidence>
<evidence type="ECO:0000256" key="2">
    <source>
        <dbReference type="ARBA" id="ARBA00004613"/>
    </source>
</evidence>
<dbReference type="CDD" id="cd02795">
    <property type="entry name" value="CBM6-CBM35-CBM36_like"/>
    <property type="match status" value="1"/>
</dbReference>
<evidence type="ECO:0000256" key="7">
    <source>
        <dbReference type="ARBA" id="ARBA00023239"/>
    </source>
</evidence>
<evidence type="ECO:0000313" key="11">
    <source>
        <dbReference type="Proteomes" id="UP000230557"/>
    </source>
</evidence>
<evidence type="ECO:0000256" key="8">
    <source>
        <dbReference type="ARBA" id="ARBA00038263"/>
    </source>
</evidence>
<comment type="similarity">
    <text evidence="8">Belongs to the polysaccharide lyase 9 family.</text>
</comment>
<feature type="region of interest" description="Disordered" evidence="9">
    <location>
        <begin position="890"/>
        <end position="910"/>
    </location>
</feature>
<dbReference type="EMBL" id="PFAJ01000048">
    <property type="protein sequence ID" value="PIR97032.1"/>
    <property type="molecule type" value="Genomic_DNA"/>
</dbReference>
<proteinExistence type="inferred from homology"/>
<dbReference type="InterPro" id="IPR011050">
    <property type="entry name" value="Pectin_lyase_fold/virulence"/>
</dbReference>
<dbReference type="Gene3D" id="2.60.120.260">
    <property type="entry name" value="Galactose-binding domain-like"/>
    <property type="match status" value="1"/>
</dbReference>
<dbReference type="InterPro" id="IPR013783">
    <property type="entry name" value="Ig-like_fold"/>
</dbReference>
<dbReference type="Gene3D" id="2.60.40.10">
    <property type="entry name" value="Immunoglobulins"/>
    <property type="match status" value="1"/>
</dbReference>
<dbReference type="AlphaFoldDB" id="A0A2H0VD54"/>
<dbReference type="SUPFAM" id="SSF49785">
    <property type="entry name" value="Galactose-binding domain-like"/>
    <property type="match status" value="1"/>
</dbReference>
<dbReference type="PANTHER" id="PTHR40088:SF1">
    <property type="entry name" value="PECTATE LYASE PEL9"/>
    <property type="match status" value="1"/>
</dbReference>
<comment type="caution">
    <text evidence="10">The sequence shown here is derived from an EMBL/GenBank/DDBJ whole genome shotgun (WGS) entry which is preliminary data.</text>
</comment>
<feature type="compositionally biased region" description="Low complexity" evidence="9">
    <location>
        <begin position="45"/>
        <end position="57"/>
    </location>
</feature>
<sequence>MGKPRFTGIYVIFFIVSLTLQLLAGVLLVGPDKADAAGNQWYVSPTGSSSGNGSQSSPWDLQTALNHPSQVQPGDTIWLLAGSYVTPGWTFNSKLKGTAQNPIKVRGETGKRVTIDGSINAKSSYTWYMDFEIWQSKSRGAVSDTECITTNPAVNYDPNNPVFGDKFIHLVLHDCSANGIGGWRGAEGNEFYGNLIYFMGDWHSTEHRGIYHGIYGQNVAKTGAYKEMTDNIIWGGWNEGIQTYSSGNPDTGISNYRVTGNTIFLSGILWGNLTDDIFVASGRGVKNYYIEENMTYGGRGSRVSIYNGVETGKNIVIRNNYMQAEITALQLANTDGGDVSGNVFISKSPWVKMIGNTTDTYDFQINNRNVTMSNNKFYGPGGFSNGTGNSGDFETGWKPYYNDTTSQSFSGYPTGVKTFVRPSKYEAGRANVTIYNWDKQNSVNVDLSSVLKSGDKYEVRDSQNYFGQPVLSGTYNGGSISFPMNLTAIASPIGSRQPAHTSSEFNSFIVRLAGGGGATLPPPTTVDTVPPAVFAGLPSGKINSGSSSVTLSVSTNETATCKYSTSAGVAFDSMPGTFATTGSISHFTSVSGLSDGTAYAYYVRCRDLAGNTNVSDYSINFAVSAPSTPPPPPANAAYQYYEAESGSLISPMAAGNDAGASEGKYITSSVADSGTASYGFSAPAAGSYVVWMRLLAPSISQDSIYVSMDGISEDVFDMAENKWSPNWQWVKVNGRAGTGNPLTLNPKLFSLTAGSHTLKIRGREVGSKIDKILVTNDQGFVPTDGSSQPTTPPTPGDTQSPSAALQQPTAGQIVSGTIDLKATATDNEKVISLYFLIDGIKFGSNYRLPLPGNSYMESFDSHLVADGAHTVAVRAEDEAGNVTATSPISFTVKNSTTTPPPTNQKPTGSLDGVKTEGIIYGWAKDADNNSLP</sequence>
<dbReference type="GO" id="GO:0046872">
    <property type="term" value="F:metal ion binding"/>
    <property type="evidence" value="ECO:0007669"/>
    <property type="project" value="UniProtKB-KW"/>
</dbReference>
<dbReference type="GO" id="GO:0005576">
    <property type="term" value="C:extracellular region"/>
    <property type="evidence" value="ECO:0007669"/>
    <property type="project" value="UniProtKB-SubCell"/>
</dbReference>
<name>A0A2H0VD54_9BACT</name>
<evidence type="ECO:0000256" key="4">
    <source>
        <dbReference type="ARBA" id="ARBA00022723"/>
    </source>
</evidence>
<keyword evidence="5" id="KW-0732">Signal</keyword>
<dbReference type="Pfam" id="PF17957">
    <property type="entry name" value="Big_7"/>
    <property type="match status" value="1"/>
</dbReference>
<dbReference type="InterPro" id="IPR052052">
    <property type="entry name" value="Polysaccharide_Lyase_9"/>
</dbReference>
<evidence type="ECO:0000313" key="10">
    <source>
        <dbReference type="EMBL" id="PIR97032.1"/>
    </source>
</evidence>
<dbReference type="GO" id="GO:0016837">
    <property type="term" value="F:carbon-oxygen lyase activity, acting on polysaccharides"/>
    <property type="evidence" value="ECO:0007669"/>
    <property type="project" value="TreeGrafter"/>
</dbReference>
<accession>A0A2H0VD54</accession>
<evidence type="ECO:0008006" key="12">
    <source>
        <dbReference type="Google" id="ProtNLM"/>
    </source>
</evidence>
<feature type="region of interest" description="Disordered" evidence="9">
    <location>
        <begin position="778"/>
        <end position="808"/>
    </location>
</feature>
<feature type="non-terminal residue" evidence="10">
    <location>
        <position position="932"/>
    </location>
</feature>
<dbReference type="SUPFAM" id="SSF51126">
    <property type="entry name" value="Pectin lyase-like"/>
    <property type="match status" value="1"/>
</dbReference>
<evidence type="ECO:0000256" key="6">
    <source>
        <dbReference type="ARBA" id="ARBA00022837"/>
    </source>
</evidence>
<evidence type="ECO:0000256" key="1">
    <source>
        <dbReference type="ARBA" id="ARBA00001913"/>
    </source>
</evidence>
<organism evidence="10 11">
    <name type="scientific">Candidatus Doudnabacteria bacterium CG10_big_fil_rev_8_21_14_0_10_41_10</name>
    <dbReference type="NCBI Taxonomy" id="1974551"/>
    <lineage>
        <taxon>Bacteria</taxon>
        <taxon>Candidatus Doudnaibacteriota</taxon>
    </lineage>
</organism>
<keyword evidence="7" id="KW-0456">Lyase</keyword>
<evidence type="ECO:0000256" key="5">
    <source>
        <dbReference type="ARBA" id="ARBA00022729"/>
    </source>
</evidence>
<dbReference type="Proteomes" id="UP000230557">
    <property type="component" value="Unassembled WGS sequence"/>
</dbReference>
<dbReference type="PANTHER" id="PTHR40088">
    <property type="entry name" value="PECTATE LYASE (EUROFUNG)"/>
    <property type="match status" value="1"/>
</dbReference>
<protein>
    <recommendedName>
        <fullName evidence="12">Right handed beta helix domain-containing protein</fullName>
    </recommendedName>
</protein>
<keyword evidence="3" id="KW-0964">Secreted</keyword>